<evidence type="ECO:0000259" key="3">
    <source>
        <dbReference type="PROSITE" id="PS51138"/>
    </source>
</evidence>
<gene>
    <name evidence="4" type="ORF">MICPUCDRAFT_55767</name>
</gene>
<dbReference type="Pfam" id="PF03735">
    <property type="entry name" value="ENT"/>
    <property type="match status" value="1"/>
</dbReference>
<dbReference type="eggNOG" id="KOG4675">
    <property type="taxonomic scope" value="Eukaryota"/>
</dbReference>
<dbReference type="OMA" id="CLTYEIN"/>
<organism evidence="5">
    <name type="scientific">Micromonas pusilla (strain CCMP1545)</name>
    <name type="common">Picoplanktonic green alga</name>
    <dbReference type="NCBI Taxonomy" id="564608"/>
    <lineage>
        <taxon>Eukaryota</taxon>
        <taxon>Viridiplantae</taxon>
        <taxon>Chlorophyta</taxon>
        <taxon>Mamiellophyceae</taxon>
        <taxon>Mamiellales</taxon>
        <taxon>Mamiellaceae</taxon>
        <taxon>Micromonas</taxon>
    </lineage>
</organism>
<evidence type="ECO:0000313" key="5">
    <source>
        <dbReference type="Proteomes" id="UP000001876"/>
    </source>
</evidence>
<name>C1MLM4_MICPC</name>
<proteinExistence type="predicted"/>
<dbReference type="STRING" id="564608.C1MLM4"/>
<feature type="domain" description="ENT" evidence="3">
    <location>
        <begin position="5"/>
        <end position="92"/>
    </location>
</feature>
<keyword evidence="2" id="KW-0539">Nucleus</keyword>
<evidence type="ECO:0000256" key="2">
    <source>
        <dbReference type="ARBA" id="ARBA00023242"/>
    </source>
</evidence>
<evidence type="ECO:0000256" key="1">
    <source>
        <dbReference type="ARBA" id="ARBA00004123"/>
    </source>
</evidence>
<dbReference type="GO" id="GO:0050832">
    <property type="term" value="P:defense response to fungus"/>
    <property type="evidence" value="ECO:0007669"/>
    <property type="project" value="InterPro"/>
</dbReference>
<dbReference type="GeneID" id="9681851"/>
<dbReference type="OrthoDB" id="1737049at2759"/>
<keyword evidence="5" id="KW-1185">Reference proteome</keyword>
<protein>
    <submittedName>
        <fullName evidence="4">Predicted protein</fullName>
    </submittedName>
</protein>
<dbReference type="PANTHER" id="PTHR33432:SF22">
    <property type="entry name" value="OS10G0436850 PROTEIN"/>
    <property type="match status" value="1"/>
</dbReference>
<dbReference type="Proteomes" id="UP000001876">
    <property type="component" value="Unassembled WGS sequence"/>
</dbReference>
<dbReference type="PANTHER" id="PTHR33432">
    <property type="entry name" value="PROTEIN EMSY-LIKE 4"/>
    <property type="match status" value="1"/>
</dbReference>
<dbReference type="InterPro" id="IPR033485">
    <property type="entry name" value="EMSY-LIKE_plant"/>
</dbReference>
<dbReference type="SUPFAM" id="SSF158639">
    <property type="entry name" value="ENT-like"/>
    <property type="match status" value="1"/>
</dbReference>
<dbReference type="InterPro" id="IPR005491">
    <property type="entry name" value="ENT_dom"/>
</dbReference>
<dbReference type="PROSITE" id="PS51138">
    <property type="entry name" value="ENT"/>
    <property type="match status" value="1"/>
</dbReference>
<dbReference type="AlphaFoldDB" id="C1MLM4"/>
<dbReference type="GO" id="GO:0005634">
    <property type="term" value="C:nucleus"/>
    <property type="evidence" value="ECO:0007669"/>
    <property type="project" value="UniProtKB-SubCell"/>
</dbReference>
<evidence type="ECO:0000313" key="4">
    <source>
        <dbReference type="EMBL" id="EEH59568.1"/>
    </source>
</evidence>
<dbReference type="InterPro" id="IPR036142">
    <property type="entry name" value="ENT_dom-like_sf"/>
</dbReference>
<dbReference type="CDD" id="cd20404">
    <property type="entry name" value="Tudor_Agenet_AtEML-like"/>
    <property type="match status" value="1"/>
</dbReference>
<dbReference type="RefSeq" id="XP_003056192.1">
    <property type="nucleotide sequence ID" value="XM_003056146.1"/>
</dbReference>
<sequence length="270" mass="30135">MGMGVGEQVRKIEIDAYTMFMKATAITGMSWDRDELATKLRRELNVSNDDHTRIREKLSEDERVSNLREAWISRQAMHAAKKARVDHIVSPAGNLATKKSPGHSTLKQFSKQQRFATGGTSMMVDNLICRKVQRFWPEEGGWFDAIITDYRPTTQEHCLTYEINTESETFEWANLTAFNAKEFKILEERVAIEDLKFFCEGMKPGAEMATHNSALAQTHAAVGGVNSLAKKALKTADAGKIFEAKGTLSAQEVALKAQLAALDDSESDED</sequence>
<dbReference type="EMBL" id="GG663736">
    <property type="protein sequence ID" value="EEH59568.1"/>
    <property type="molecule type" value="Genomic_DNA"/>
</dbReference>
<dbReference type="KEGG" id="mpp:MICPUCDRAFT_55767"/>
<accession>C1MLM4</accession>
<dbReference type="SMART" id="SM01191">
    <property type="entry name" value="ENT"/>
    <property type="match status" value="1"/>
</dbReference>
<reference evidence="4 5" key="1">
    <citation type="journal article" date="2009" name="Science">
        <title>Green evolution and dynamic adaptations revealed by genomes of the marine picoeukaryotes Micromonas.</title>
        <authorList>
            <person name="Worden A.Z."/>
            <person name="Lee J.H."/>
            <person name="Mock T."/>
            <person name="Rouze P."/>
            <person name="Simmons M.P."/>
            <person name="Aerts A.L."/>
            <person name="Allen A.E."/>
            <person name="Cuvelier M.L."/>
            <person name="Derelle E."/>
            <person name="Everett M.V."/>
            <person name="Foulon E."/>
            <person name="Grimwood J."/>
            <person name="Gundlach H."/>
            <person name="Henrissat B."/>
            <person name="Napoli C."/>
            <person name="McDonald S.M."/>
            <person name="Parker M.S."/>
            <person name="Rombauts S."/>
            <person name="Salamov A."/>
            <person name="Von Dassow P."/>
            <person name="Badger J.H."/>
            <person name="Coutinho P.M."/>
            <person name="Demir E."/>
            <person name="Dubchak I."/>
            <person name="Gentemann C."/>
            <person name="Eikrem W."/>
            <person name="Gready J.E."/>
            <person name="John U."/>
            <person name="Lanier W."/>
            <person name="Lindquist E.A."/>
            <person name="Lucas S."/>
            <person name="Mayer K.F."/>
            <person name="Moreau H."/>
            <person name="Not F."/>
            <person name="Otillar R."/>
            <person name="Panaud O."/>
            <person name="Pangilinan J."/>
            <person name="Paulsen I."/>
            <person name="Piegu B."/>
            <person name="Poliakov A."/>
            <person name="Robbens S."/>
            <person name="Schmutz J."/>
            <person name="Toulza E."/>
            <person name="Wyss T."/>
            <person name="Zelensky A."/>
            <person name="Zhou K."/>
            <person name="Armbrust E.V."/>
            <person name="Bhattacharya D."/>
            <person name="Goodenough U.W."/>
            <person name="Van de Peer Y."/>
            <person name="Grigoriev I.V."/>
        </authorList>
    </citation>
    <scope>NUCLEOTIDE SEQUENCE [LARGE SCALE GENOMIC DNA]</scope>
    <source>
        <strain evidence="4 5">CCMP1545</strain>
    </source>
</reference>
<comment type="subcellular location">
    <subcellularLocation>
        <location evidence="1">Nucleus</location>
    </subcellularLocation>
</comment>
<dbReference type="Gene3D" id="1.10.1240.40">
    <property type="entry name" value="ENT domain"/>
    <property type="match status" value="1"/>
</dbReference>